<evidence type="ECO:0000256" key="1">
    <source>
        <dbReference type="ARBA" id="ARBA00004651"/>
    </source>
</evidence>
<dbReference type="SUPFAM" id="SSF50182">
    <property type="entry name" value="Sm-like ribonucleoproteins"/>
    <property type="match status" value="1"/>
</dbReference>
<dbReference type="Gene3D" id="3.30.70.100">
    <property type="match status" value="1"/>
</dbReference>
<gene>
    <name evidence="10" type="ORF">KL86DYS2_11189</name>
</gene>
<evidence type="ECO:0000256" key="6">
    <source>
        <dbReference type="ARBA" id="ARBA00023136"/>
    </source>
</evidence>
<organism evidence="10">
    <name type="scientific">uncultured Dysgonomonas sp</name>
    <dbReference type="NCBI Taxonomy" id="206096"/>
    <lineage>
        <taxon>Bacteria</taxon>
        <taxon>Pseudomonadati</taxon>
        <taxon>Bacteroidota</taxon>
        <taxon>Bacteroidia</taxon>
        <taxon>Bacteroidales</taxon>
        <taxon>Dysgonomonadaceae</taxon>
        <taxon>Dysgonomonas</taxon>
        <taxon>environmental samples</taxon>
    </lineage>
</organism>
<keyword evidence="3" id="KW-1003">Cell membrane</keyword>
<sequence>MLLDIFSTDSLSVVNAEATVSTLDKLLDYLLDVSVALGTKIVASIIVFIVGRWVIGWIRKFFDKFLLRRRIEETVRSFLDSLINISLKIVLFLFIVNILGIQTTSFAAILAAAGLAVGMAMKDNLSNFAGGVMLLINKPFKVGDRIVAQSTDGVVQSIGILYTVLLTGDNVTIFIPNGPLSTGNITNYSAQKQRRIDLTFNINYGTDIDLVKSILFSVIKENKSIKDTPTPFVGVTDVSNGVINVTIRAWVNSEDYGNTSVSLNENIYKSFSEKGIYTASTLSVKMLKD</sequence>
<comment type="similarity">
    <text evidence="2">Belongs to the MscS (TC 1.A.23) family.</text>
</comment>
<evidence type="ECO:0000256" key="2">
    <source>
        <dbReference type="ARBA" id="ARBA00008017"/>
    </source>
</evidence>
<dbReference type="InterPro" id="IPR049278">
    <property type="entry name" value="MS_channel_C"/>
</dbReference>
<dbReference type="InterPro" id="IPR045275">
    <property type="entry name" value="MscS_archaea/bacteria_type"/>
</dbReference>
<evidence type="ECO:0000313" key="10">
    <source>
        <dbReference type="EMBL" id="SBV96971.1"/>
    </source>
</evidence>
<evidence type="ECO:0000256" key="4">
    <source>
        <dbReference type="ARBA" id="ARBA00022692"/>
    </source>
</evidence>
<dbReference type="GO" id="GO:0008381">
    <property type="term" value="F:mechanosensitive monoatomic ion channel activity"/>
    <property type="evidence" value="ECO:0007669"/>
    <property type="project" value="InterPro"/>
</dbReference>
<dbReference type="Pfam" id="PF21082">
    <property type="entry name" value="MS_channel_3rd"/>
    <property type="match status" value="1"/>
</dbReference>
<proteinExistence type="inferred from homology"/>
<protein>
    <recommendedName>
        <fullName evidence="11">Small-conductance mechanosensitive channel</fullName>
    </recommendedName>
</protein>
<dbReference type="AlphaFoldDB" id="A0A212JC20"/>
<dbReference type="Gene3D" id="2.30.30.60">
    <property type="match status" value="1"/>
</dbReference>
<feature type="domain" description="Mechanosensitive ion channel MscS" evidence="8">
    <location>
        <begin position="125"/>
        <end position="189"/>
    </location>
</feature>
<dbReference type="Gene3D" id="1.10.287.1260">
    <property type="match status" value="1"/>
</dbReference>
<accession>A0A212JC20</accession>
<dbReference type="InterPro" id="IPR011066">
    <property type="entry name" value="MscS_channel_C_sf"/>
</dbReference>
<feature type="transmembrane region" description="Helical" evidence="7">
    <location>
        <begin position="35"/>
        <end position="58"/>
    </location>
</feature>
<reference evidence="10" key="1">
    <citation type="submission" date="2016-04" db="EMBL/GenBank/DDBJ databases">
        <authorList>
            <person name="Evans L.H."/>
            <person name="Alamgir A."/>
            <person name="Owens N."/>
            <person name="Weber N.D."/>
            <person name="Virtaneva K."/>
            <person name="Barbian K."/>
            <person name="Babar A."/>
            <person name="Rosenke K."/>
        </authorList>
    </citation>
    <scope>NUCLEOTIDE SEQUENCE</scope>
    <source>
        <strain evidence="10">86-2</strain>
    </source>
</reference>
<evidence type="ECO:0008006" key="11">
    <source>
        <dbReference type="Google" id="ProtNLM"/>
    </source>
</evidence>
<keyword evidence="6 7" id="KW-0472">Membrane</keyword>
<evidence type="ECO:0000256" key="5">
    <source>
        <dbReference type="ARBA" id="ARBA00022989"/>
    </source>
</evidence>
<dbReference type="InterPro" id="IPR010920">
    <property type="entry name" value="LSM_dom_sf"/>
</dbReference>
<feature type="domain" description="Mechanosensitive ion channel MscS C-terminal" evidence="9">
    <location>
        <begin position="196"/>
        <end position="276"/>
    </location>
</feature>
<dbReference type="RefSeq" id="WP_296948180.1">
    <property type="nucleotide sequence ID" value="NZ_LT599021.1"/>
</dbReference>
<dbReference type="SUPFAM" id="SSF82861">
    <property type="entry name" value="Mechanosensitive channel protein MscS (YggB), transmembrane region"/>
    <property type="match status" value="1"/>
</dbReference>
<dbReference type="InterPro" id="IPR023408">
    <property type="entry name" value="MscS_beta-dom_sf"/>
</dbReference>
<comment type="subcellular location">
    <subcellularLocation>
        <location evidence="1">Cell membrane</location>
        <topology evidence="1">Multi-pass membrane protein</topology>
    </subcellularLocation>
</comment>
<evidence type="ECO:0000259" key="8">
    <source>
        <dbReference type="Pfam" id="PF00924"/>
    </source>
</evidence>
<dbReference type="SUPFAM" id="SSF82689">
    <property type="entry name" value="Mechanosensitive channel protein MscS (YggB), C-terminal domain"/>
    <property type="match status" value="1"/>
</dbReference>
<evidence type="ECO:0000256" key="7">
    <source>
        <dbReference type="SAM" id="Phobius"/>
    </source>
</evidence>
<name>A0A212JC20_9BACT</name>
<dbReference type="InterPro" id="IPR006685">
    <property type="entry name" value="MscS_channel_2nd"/>
</dbReference>
<keyword evidence="5 7" id="KW-1133">Transmembrane helix</keyword>
<dbReference type="InterPro" id="IPR011014">
    <property type="entry name" value="MscS_channel_TM-2"/>
</dbReference>
<dbReference type="EMBL" id="FLUL01000001">
    <property type="protein sequence ID" value="SBV96971.1"/>
    <property type="molecule type" value="Genomic_DNA"/>
</dbReference>
<dbReference type="GO" id="GO:0005886">
    <property type="term" value="C:plasma membrane"/>
    <property type="evidence" value="ECO:0007669"/>
    <property type="project" value="UniProtKB-SubCell"/>
</dbReference>
<evidence type="ECO:0000256" key="3">
    <source>
        <dbReference type="ARBA" id="ARBA00022475"/>
    </source>
</evidence>
<keyword evidence="4 7" id="KW-0812">Transmembrane</keyword>
<dbReference type="PANTHER" id="PTHR30221">
    <property type="entry name" value="SMALL-CONDUCTANCE MECHANOSENSITIVE CHANNEL"/>
    <property type="match status" value="1"/>
</dbReference>
<dbReference type="PANTHER" id="PTHR30221:SF1">
    <property type="entry name" value="SMALL-CONDUCTANCE MECHANOSENSITIVE CHANNEL"/>
    <property type="match status" value="1"/>
</dbReference>
<evidence type="ECO:0000259" key="9">
    <source>
        <dbReference type="Pfam" id="PF21082"/>
    </source>
</evidence>
<dbReference type="Pfam" id="PF00924">
    <property type="entry name" value="MS_channel_2nd"/>
    <property type="match status" value="1"/>
</dbReference>